<dbReference type="EC" id="3.4.21.107" evidence="4"/>
<dbReference type="GO" id="GO:0006508">
    <property type="term" value="P:proteolysis"/>
    <property type="evidence" value="ECO:0007669"/>
    <property type="project" value="UniProtKB-KW"/>
</dbReference>
<evidence type="ECO:0000256" key="1">
    <source>
        <dbReference type="ARBA" id="ARBA00001772"/>
    </source>
</evidence>
<dbReference type="PANTHER" id="PTHR22939:SF130">
    <property type="entry name" value="PERIPLASMIC SERINE ENDOPROTEASE DEGP-LIKE-RELATED"/>
    <property type="match status" value="1"/>
</dbReference>
<dbReference type="GO" id="GO:0004252">
    <property type="term" value="F:serine-type endopeptidase activity"/>
    <property type="evidence" value="ECO:0007669"/>
    <property type="project" value="InterPro"/>
</dbReference>
<dbReference type="AlphaFoldDB" id="A0A2G6K7G8"/>
<organism evidence="14 15">
    <name type="scientific">candidate division KSB3 bacterium</name>
    <dbReference type="NCBI Taxonomy" id="2044937"/>
    <lineage>
        <taxon>Bacteria</taxon>
        <taxon>candidate division KSB3</taxon>
    </lineage>
</organism>
<evidence type="ECO:0000256" key="4">
    <source>
        <dbReference type="ARBA" id="ARBA00013035"/>
    </source>
</evidence>
<evidence type="ECO:0000256" key="2">
    <source>
        <dbReference type="ARBA" id="ARBA00004418"/>
    </source>
</evidence>
<dbReference type="InterPro" id="IPR036034">
    <property type="entry name" value="PDZ_sf"/>
</dbReference>
<dbReference type="Gene3D" id="2.30.42.10">
    <property type="match status" value="1"/>
</dbReference>
<dbReference type="CDD" id="cd10839">
    <property type="entry name" value="cpPDZ1_DegP-like"/>
    <property type="match status" value="1"/>
</dbReference>
<dbReference type="InterPro" id="IPR009003">
    <property type="entry name" value="Peptidase_S1_PA"/>
</dbReference>
<dbReference type="FunFam" id="2.40.10.10:FF:000001">
    <property type="entry name" value="Periplasmic serine protease DegS"/>
    <property type="match status" value="1"/>
</dbReference>
<feature type="domain" description="PDZ" evidence="13">
    <location>
        <begin position="379"/>
        <end position="444"/>
    </location>
</feature>
<sequence length="494" mass="54360">MGLVRFPCSKKIEQRTLKVPRKRAKKLTLINLSKEHSTIMGSLKFYDGSSNKNCMLPLSEKWLIPNFLKLLPRLPPNNYPYLVCSEKKCKKHNKRHVTVCFVVLFAFFLSEIVMKRYRSSCDVLPKMFTFGTIAAVALMGSLGFAQNPQCIPYSFADIAETIHPSVVNISTSQTIGAILNQGNETSRNQQEDSEFFGNTAAPTHRFRRRSLGSGVLIEPEGYIITNNHVIEDADEIRVRLSDNEEFHAQIIGRDVKTDIALIRIQEEHRTFPVARLGNSDAIRVGEWVIAVGNPYGLSHTVTAGIISAKGRVIEGPYDDFLQTDASINPGNSGGPLINITGDVIGINTAIFGKLSGNQFAQGIGFAIPINIVKGVIKDLRQYGRVRRGWVGIVIQEVTLEIAESFNLPGTSGALVTNVVTDGPADLAGIVRGDVILRFNELNIQHSIDLPRIAAENPPGTTCSLLVNRDGEEIIIPLTLGDFPESEHSFLPSTE</sequence>
<dbReference type="PANTHER" id="PTHR22939">
    <property type="entry name" value="SERINE PROTEASE FAMILY S1C HTRA-RELATED"/>
    <property type="match status" value="1"/>
</dbReference>
<evidence type="ECO:0000256" key="10">
    <source>
        <dbReference type="ARBA" id="ARBA00023016"/>
    </source>
</evidence>
<dbReference type="Proteomes" id="UP000230821">
    <property type="component" value="Unassembled WGS sequence"/>
</dbReference>
<dbReference type="InterPro" id="IPR001478">
    <property type="entry name" value="PDZ"/>
</dbReference>
<evidence type="ECO:0000256" key="7">
    <source>
        <dbReference type="ARBA" id="ARBA00022764"/>
    </source>
</evidence>
<dbReference type="SMART" id="SM00228">
    <property type="entry name" value="PDZ"/>
    <property type="match status" value="1"/>
</dbReference>
<accession>A0A2G6K7G8</accession>
<evidence type="ECO:0000256" key="12">
    <source>
        <dbReference type="SAM" id="Phobius"/>
    </source>
</evidence>
<evidence type="ECO:0000256" key="8">
    <source>
        <dbReference type="ARBA" id="ARBA00022801"/>
    </source>
</evidence>
<comment type="subcellular location">
    <subcellularLocation>
        <location evidence="2">Periplasm</location>
    </subcellularLocation>
</comment>
<evidence type="ECO:0000313" key="15">
    <source>
        <dbReference type="Proteomes" id="UP000230821"/>
    </source>
</evidence>
<evidence type="ECO:0000256" key="6">
    <source>
        <dbReference type="ARBA" id="ARBA00022670"/>
    </source>
</evidence>
<dbReference type="PROSITE" id="PS50106">
    <property type="entry name" value="PDZ"/>
    <property type="match status" value="1"/>
</dbReference>
<keyword evidence="6" id="KW-0645">Protease</keyword>
<name>A0A2G6K7G8_9BACT</name>
<reference evidence="14 15" key="1">
    <citation type="submission" date="2017-10" db="EMBL/GenBank/DDBJ databases">
        <title>Novel microbial diversity and functional potential in the marine mammal oral microbiome.</title>
        <authorList>
            <person name="Dudek N.K."/>
            <person name="Sun C.L."/>
            <person name="Burstein D."/>
            <person name="Kantor R.S."/>
            <person name="Aliaga Goltsman D.S."/>
            <person name="Bik E.M."/>
            <person name="Thomas B.C."/>
            <person name="Banfield J.F."/>
            <person name="Relman D.A."/>
        </authorList>
    </citation>
    <scope>NUCLEOTIDE SEQUENCE [LARGE SCALE GENOMIC DNA]</scope>
    <source>
        <strain evidence="14">DOLJORAL78_47_16</strain>
    </source>
</reference>
<keyword evidence="7" id="KW-0574">Periplasm</keyword>
<dbReference type="Gene3D" id="2.40.10.120">
    <property type="match status" value="1"/>
</dbReference>
<proteinExistence type="inferred from homology"/>
<dbReference type="InterPro" id="IPR001940">
    <property type="entry name" value="Peptidase_S1C"/>
</dbReference>
<feature type="transmembrane region" description="Helical" evidence="12">
    <location>
        <begin position="96"/>
        <end position="114"/>
    </location>
</feature>
<comment type="caution">
    <text evidence="14">The sequence shown here is derived from an EMBL/GenBank/DDBJ whole genome shotgun (WGS) entry which is preliminary data.</text>
</comment>
<evidence type="ECO:0000256" key="3">
    <source>
        <dbReference type="ARBA" id="ARBA00010541"/>
    </source>
</evidence>
<protein>
    <recommendedName>
        <fullName evidence="5">Probable periplasmic serine endoprotease DegP-like</fullName>
        <ecNumber evidence="4">3.4.21.107</ecNumber>
    </recommendedName>
    <alternativeName>
        <fullName evidence="11">Protease Do</fullName>
    </alternativeName>
</protein>
<comment type="similarity">
    <text evidence="3">Belongs to the peptidase S1C family.</text>
</comment>
<dbReference type="SUPFAM" id="SSF50494">
    <property type="entry name" value="Trypsin-like serine proteases"/>
    <property type="match status" value="1"/>
</dbReference>
<dbReference type="GO" id="GO:0042597">
    <property type="term" value="C:periplasmic space"/>
    <property type="evidence" value="ECO:0007669"/>
    <property type="project" value="UniProtKB-SubCell"/>
</dbReference>
<dbReference type="PRINTS" id="PR00834">
    <property type="entry name" value="PROTEASES2C"/>
</dbReference>
<evidence type="ECO:0000259" key="13">
    <source>
        <dbReference type="PROSITE" id="PS50106"/>
    </source>
</evidence>
<keyword evidence="12" id="KW-0472">Membrane</keyword>
<keyword evidence="12" id="KW-1133">Transmembrane helix</keyword>
<dbReference type="Pfam" id="PF13180">
    <property type="entry name" value="PDZ_2"/>
    <property type="match status" value="1"/>
</dbReference>
<evidence type="ECO:0000256" key="5">
    <source>
        <dbReference type="ARBA" id="ARBA00013958"/>
    </source>
</evidence>
<keyword evidence="8" id="KW-0378">Hydrolase</keyword>
<dbReference type="Pfam" id="PF13365">
    <property type="entry name" value="Trypsin_2"/>
    <property type="match status" value="1"/>
</dbReference>
<evidence type="ECO:0000313" key="14">
    <source>
        <dbReference type="EMBL" id="PIE31575.1"/>
    </source>
</evidence>
<keyword evidence="9" id="KW-0720">Serine protease</keyword>
<dbReference type="EMBL" id="PDSK01000139">
    <property type="protein sequence ID" value="PIE31575.1"/>
    <property type="molecule type" value="Genomic_DNA"/>
</dbReference>
<evidence type="ECO:0000256" key="9">
    <source>
        <dbReference type="ARBA" id="ARBA00022825"/>
    </source>
</evidence>
<keyword evidence="10" id="KW-0346">Stress response</keyword>
<gene>
    <name evidence="14" type="ORF">CSA56_17890</name>
</gene>
<comment type="catalytic activity">
    <reaction evidence="1">
        <text>Acts on substrates that are at least partially unfolded. The cleavage site P1 residue is normally between a pair of hydrophobic residues, such as Val-|-Val.</text>
        <dbReference type="EC" id="3.4.21.107"/>
    </reaction>
</comment>
<keyword evidence="12" id="KW-0812">Transmembrane</keyword>
<dbReference type="SUPFAM" id="SSF50156">
    <property type="entry name" value="PDZ domain-like"/>
    <property type="match status" value="1"/>
</dbReference>
<evidence type="ECO:0000256" key="11">
    <source>
        <dbReference type="ARBA" id="ARBA00032850"/>
    </source>
</evidence>